<dbReference type="HOGENOM" id="CLU_3143310_0_0_1"/>
<gene>
    <name evidence="1" type="ORF">LACBIDRAFT_305488</name>
</gene>
<protein>
    <submittedName>
        <fullName evidence="1">Predicted protein</fullName>
    </submittedName>
</protein>
<dbReference type="EMBL" id="DS547092">
    <property type="protein sequence ID" value="EDR14646.1"/>
    <property type="molecule type" value="Genomic_DNA"/>
</dbReference>
<name>B0CUC9_LACBS</name>
<dbReference type="KEGG" id="lbc:LACBIDRAFT_305488"/>
<dbReference type="InParanoid" id="B0CUC9"/>
<dbReference type="Proteomes" id="UP000001194">
    <property type="component" value="Unassembled WGS sequence"/>
</dbReference>
<reference evidence="1 2" key="1">
    <citation type="journal article" date="2008" name="Nature">
        <title>The genome of Laccaria bicolor provides insights into mycorrhizal symbiosis.</title>
        <authorList>
            <person name="Martin F."/>
            <person name="Aerts A."/>
            <person name="Ahren D."/>
            <person name="Brun A."/>
            <person name="Danchin E.G.J."/>
            <person name="Duchaussoy F."/>
            <person name="Gibon J."/>
            <person name="Kohler A."/>
            <person name="Lindquist E."/>
            <person name="Pereda V."/>
            <person name="Salamov A."/>
            <person name="Shapiro H.J."/>
            <person name="Wuyts J."/>
            <person name="Blaudez D."/>
            <person name="Buee M."/>
            <person name="Brokstein P."/>
            <person name="Canbaeck B."/>
            <person name="Cohen D."/>
            <person name="Courty P.E."/>
            <person name="Coutinho P.M."/>
            <person name="Delaruelle C."/>
            <person name="Detter J.C."/>
            <person name="Deveau A."/>
            <person name="DiFazio S."/>
            <person name="Duplessis S."/>
            <person name="Fraissinet-Tachet L."/>
            <person name="Lucic E."/>
            <person name="Frey-Klett P."/>
            <person name="Fourrey C."/>
            <person name="Feussner I."/>
            <person name="Gay G."/>
            <person name="Grimwood J."/>
            <person name="Hoegger P.J."/>
            <person name="Jain P."/>
            <person name="Kilaru S."/>
            <person name="Labbe J."/>
            <person name="Lin Y.C."/>
            <person name="Legue V."/>
            <person name="Le Tacon F."/>
            <person name="Marmeisse R."/>
            <person name="Melayah D."/>
            <person name="Montanini B."/>
            <person name="Muratet M."/>
            <person name="Nehls U."/>
            <person name="Niculita-Hirzel H."/>
            <person name="Oudot-Le Secq M.P."/>
            <person name="Peter M."/>
            <person name="Quesneville H."/>
            <person name="Rajashekar B."/>
            <person name="Reich M."/>
            <person name="Rouhier N."/>
            <person name="Schmutz J."/>
            <person name="Yin T."/>
            <person name="Chalot M."/>
            <person name="Henrissat B."/>
            <person name="Kuees U."/>
            <person name="Lucas S."/>
            <person name="Van de Peer Y."/>
            <person name="Podila G.K."/>
            <person name="Polle A."/>
            <person name="Pukkila P.J."/>
            <person name="Richardson P.M."/>
            <person name="Rouze P."/>
            <person name="Sanders I.R."/>
            <person name="Stajich J.E."/>
            <person name="Tunlid A."/>
            <person name="Tuskan G."/>
            <person name="Grigoriev I.V."/>
        </authorList>
    </citation>
    <scope>NUCLEOTIDE SEQUENCE [LARGE SCALE GENOMIC DNA]</scope>
    <source>
        <strain evidence="2">S238N-H82 / ATCC MYA-4686</strain>
    </source>
</reference>
<dbReference type="RefSeq" id="XP_001875205.1">
    <property type="nucleotide sequence ID" value="XM_001875170.1"/>
</dbReference>
<sequence length="49" mass="5713">MLGIITAARICNLGKRSLQETPVAMWTRPPSPALRRKPEMIAYWDSWLW</sequence>
<keyword evidence="2" id="KW-1185">Reference proteome</keyword>
<dbReference type="AlphaFoldDB" id="B0CUC9"/>
<accession>B0CUC9</accession>
<dbReference type="GeneID" id="6070793"/>
<organism evidence="2">
    <name type="scientific">Laccaria bicolor (strain S238N-H82 / ATCC MYA-4686)</name>
    <name type="common">Bicoloured deceiver</name>
    <name type="synonym">Laccaria laccata var. bicolor</name>
    <dbReference type="NCBI Taxonomy" id="486041"/>
    <lineage>
        <taxon>Eukaryota</taxon>
        <taxon>Fungi</taxon>
        <taxon>Dikarya</taxon>
        <taxon>Basidiomycota</taxon>
        <taxon>Agaricomycotina</taxon>
        <taxon>Agaricomycetes</taxon>
        <taxon>Agaricomycetidae</taxon>
        <taxon>Agaricales</taxon>
        <taxon>Agaricineae</taxon>
        <taxon>Hydnangiaceae</taxon>
        <taxon>Laccaria</taxon>
    </lineage>
</organism>
<evidence type="ECO:0000313" key="2">
    <source>
        <dbReference type="Proteomes" id="UP000001194"/>
    </source>
</evidence>
<evidence type="ECO:0000313" key="1">
    <source>
        <dbReference type="EMBL" id="EDR14646.1"/>
    </source>
</evidence>
<proteinExistence type="predicted"/>